<name>A0A5A9ZGS8_9RHOB</name>
<dbReference type="Gene3D" id="1.10.10.60">
    <property type="entry name" value="Homeodomain-like"/>
    <property type="match status" value="1"/>
</dbReference>
<dbReference type="SMART" id="SM00342">
    <property type="entry name" value="HTH_ARAC"/>
    <property type="match status" value="1"/>
</dbReference>
<dbReference type="Gene3D" id="3.40.50.880">
    <property type="match status" value="1"/>
</dbReference>
<evidence type="ECO:0000256" key="2">
    <source>
        <dbReference type="ARBA" id="ARBA00023163"/>
    </source>
</evidence>
<dbReference type="AlphaFoldDB" id="A0A5A9ZGS8"/>
<dbReference type="PROSITE" id="PS01124">
    <property type="entry name" value="HTH_ARAC_FAMILY_2"/>
    <property type="match status" value="1"/>
</dbReference>
<dbReference type="InterPro" id="IPR018060">
    <property type="entry name" value="HTH_AraC"/>
</dbReference>
<dbReference type="CDD" id="cd03136">
    <property type="entry name" value="GATase1_AraC_ArgR_like"/>
    <property type="match status" value="1"/>
</dbReference>
<dbReference type="PANTHER" id="PTHR43130">
    <property type="entry name" value="ARAC-FAMILY TRANSCRIPTIONAL REGULATOR"/>
    <property type="match status" value="1"/>
</dbReference>
<evidence type="ECO:0000313" key="5">
    <source>
        <dbReference type="Proteomes" id="UP000325291"/>
    </source>
</evidence>
<dbReference type="GO" id="GO:0043565">
    <property type="term" value="F:sequence-specific DNA binding"/>
    <property type="evidence" value="ECO:0007669"/>
    <property type="project" value="InterPro"/>
</dbReference>
<dbReference type="InterPro" id="IPR029062">
    <property type="entry name" value="Class_I_gatase-like"/>
</dbReference>
<dbReference type="Pfam" id="PF12833">
    <property type="entry name" value="HTH_18"/>
    <property type="match status" value="1"/>
</dbReference>
<dbReference type="SUPFAM" id="SSF52317">
    <property type="entry name" value="Class I glutamine amidotransferase-like"/>
    <property type="match status" value="1"/>
</dbReference>
<dbReference type="GO" id="GO:0003700">
    <property type="term" value="F:DNA-binding transcription factor activity"/>
    <property type="evidence" value="ECO:0007669"/>
    <property type="project" value="InterPro"/>
</dbReference>
<dbReference type="InterPro" id="IPR009057">
    <property type="entry name" value="Homeodomain-like_sf"/>
</dbReference>
<dbReference type="Proteomes" id="UP000325291">
    <property type="component" value="Unassembled WGS sequence"/>
</dbReference>
<keyword evidence="5" id="KW-1185">Reference proteome</keyword>
<evidence type="ECO:0000313" key="4">
    <source>
        <dbReference type="EMBL" id="KAA0916219.1"/>
    </source>
</evidence>
<feature type="domain" description="HTH araC/xylS-type" evidence="3">
    <location>
        <begin position="225"/>
        <end position="323"/>
    </location>
</feature>
<protein>
    <submittedName>
        <fullName evidence="4">Helix-turn-helix domain-containing protein</fullName>
    </submittedName>
</protein>
<evidence type="ECO:0000256" key="1">
    <source>
        <dbReference type="ARBA" id="ARBA00023015"/>
    </source>
</evidence>
<reference evidence="4 5" key="1">
    <citation type="submission" date="2019-07" db="EMBL/GenBank/DDBJ databases">
        <title>Aquicoccus porphyridii gen. nov., sp. nov., isolated from a small marine red alga, Porphyridium marinum.</title>
        <authorList>
            <person name="Liu L."/>
        </authorList>
    </citation>
    <scope>NUCLEOTIDE SEQUENCE [LARGE SCALE GENOMIC DNA]</scope>
    <source>
        <strain evidence="4 5">L1 8-17</strain>
    </source>
</reference>
<dbReference type="PANTHER" id="PTHR43130:SF3">
    <property type="entry name" value="HTH-TYPE TRANSCRIPTIONAL REGULATOR RV1931C"/>
    <property type="match status" value="1"/>
</dbReference>
<keyword evidence="1" id="KW-0805">Transcription regulation</keyword>
<gene>
    <name evidence="4" type="ORF">FLO80_08845</name>
</gene>
<organism evidence="4 5">
    <name type="scientific">Aquicoccus porphyridii</name>
    <dbReference type="NCBI Taxonomy" id="1852029"/>
    <lineage>
        <taxon>Bacteria</taxon>
        <taxon>Pseudomonadati</taxon>
        <taxon>Pseudomonadota</taxon>
        <taxon>Alphaproteobacteria</taxon>
        <taxon>Rhodobacterales</taxon>
        <taxon>Paracoccaceae</taxon>
        <taxon>Aquicoccus</taxon>
    </lineage>
</organism>
<evidence type="ECO:0000259" key="3">
    <source>
        <dbReference type="PROSITE" id="PS01124"/>
    </source>
</evidence>
<dbReference type="InterPro" id="IPR052158">
    <property type="entry name" value="INH-QAR"/>
</dbReference>
<proteinExistence type="predicted"/>
<dbReference type="EMBL" id="VINQ01000005">
    <property type="protein sequence ID" value="KAA0916219.1"/>
    <property type="molecule type" value="Genomic_DNA"/>
</dbReference>
<comment type="caution">
    <text evidence="4">The sequence shown here is derived from an EMBL/GenBank/DDBJ whole genome shotgun (WGS) entry which is preliminary data.</text>
</comment>
<keyword evidence="2" id="KW-0804">Transcription</keyword>
<dbReference type="SUPFAM" id="SSF46689">
    <property type="entry name" value="Homeodomain-like"/>
    <property type="match status" value="2"/>
</dbReference>
<sequence>MKYEADMTRLAEPPLTAAVLVLDDCNMLSLAATVDPMRAANRRAGRRLFDWAYHTAGGTPARLTSGLAVPGAPIGRLDRADLLVVAAGFNLETHATPALLASLRRLAPRCGAVAGVDGGSWIMARAGLLDGQAATTHWEDLDAFAARFDALTVLRQRFVVSDKFMTAGAAMPALDMMLGLIRTQFGAGLARDVAGAFLHDPAPGANQPQTPHSGPALARRHPPVAQALALMGAHIETPLPVAEIARRLHLSPRSLEMHFARALGQSPKSAYLALRMAEAWRLALETAMPVQEIALATGFASQSALSRAFRAAHGTSVRALRRARRGAG</sequence>
<accession>A0A5A9ZGS8</accession>